<dbReference type="InterPro" id="IPR027417">
    <property type="entry name" value="P-loop_NTPase"/>
</dbReference>
<feature type="compositionally biased region" description="Polar residues" evidence="1">
    <location>
        <begin position="215"/>
        <end position="224"/>
    </location>
</feature>
<evidence type="ECO:0000259" key="3">
    <source>
        <dbReference type="PROSITE" id="PS50930"/>
    </source>
</evidence>
<evidence type="ECO:0000256" key="1">
    <source>
        <dbReference type="SAM" id="MobiDB-lite"/>
    </source>
</evidence>
<dbReference type="PANTHER" id="PTHR43038:SF3">
    <property type="entry name" value="ABC TRANSPORTER G FAMILY MEMBER 20 ISOFORM X1"/>
    <property type="match status" value="1"/>
</dbReference>
<accession>A0A1G9AGN3</accession>
<reference evidence="5" key="1">
    <citation type="submission" date="2016-10" db="EMBL/GenBank/DDBJ databases">
        <authorList>
            <person name="Varghese N."/>
            <person name="Submissions S."/>
        </authorList>
    </citation>
    <scope>NUCLEOTIDE SEQUENCE [LARGE SCALE GENOMIC DNA]</scope>
    <source>
        <strain evidence="5">CGMCC 1.11012</strain>
    </source>
</reference>
<dbReference type="InterPro" id="IPR007492">
    <property type="entry name" value="LytTR_DNA-bd_dom"/>
</dbReference>
<dbReference type="SMART" id="SM00850">
    <property type="entry name" value="LytTR"/>
    <property type="match status" value="1"/>
</dbReference>
<protein>
    <submittedName>
        <fullName evidence="4">Transcriptional regulator, LytTR family</fullName>
    </submittedName>
</protein>
<dbReference type="EMBL" id="FNDX01000036">
    <property type="protein sequence ID" value="SDK26438.1"/>
    <property type="molecule type" value="Genomic_DNA"/>
</dbReference>
<name>A0A1G9AGN3_9BACL</name>
<feature type="region of interest" description="Disordered" evidence="1">
    <location>
        <begin position="213"/>
        <end position="261"/>
    </location>
</feature>
<dbReference type="Gene3D" id="2.40.50.1020">
    <property type="entry name" value="LytTr DNA-binding domain"/>
    <property type="match status" value="1"/>
</dbReference>
<dbReference type="SUPFAM" id="SSF52540">
    <property type="entry name" value="P-loop containing nucleoside triphosphate hydrolases"/>
    <property type="match status" value="1"/>
</dbReference>
<dbReference type="AlphaFoldDB" id="A0A1G9AGN3"/>
<keyword evidence="5" id="KW-1185">Reference proteome</keyword>
<dbReference type="Proteomes" id="UP000199050">
    <property type="component" value="Unassembled WGS sequence"/>
</dbReference>
<dbReference type="GO" id="GO:0016887">
    <property type="term" value="F:ATP hydrolysis activity"/>
    <property type="evidence" value="ECO:0007669"/>
    <property type="project" value="InterPro"/>
</dbReference>
<feature type="domain" description="ABC transporter" evidence="2">
    <location>
        <begin position="4"/>
        <end position="228"/>
    </location>
</feature>
<dbReference type="Pfam" id="PF00005">
    <property type="entry name" value="ABC_tran"/>
    <property type="match status" value="1"/>
</dbReference>
<organism evidence="4 5">
    <name type="scientific">Paenibacillus typhae</name>
    <dbReference type="NCBI Taxonomy" id="1174501"/>
    <lineage>
        <taxon>Bacteria</taxon>
        <taxon>Bacillati</taxon>
        <taxon>Bacillota</taxon>
        <taxon>Bacilli</taxon>
        <taxon>Bacillales</taxon>
        <taxon>Paenibacillaceae</taxon>
        <taxon>Paenibacillus</taxon>
    </lineage>
</organism>
<evidence type="ECO:0000259" key="2">
    <source>
        <dbReference type="PROSITE" id="PS50893"/>
    </source>
</evidence>
<dbReference type="PROSITE" id="PS50893">
    <property type="entry name" value="ABC_TRANSPORTER_2"/>
    <property type="match status" value="1"/>
</dbReference>
<dbReference type="InterPro" id="IPR012046">
    <property type="entry name" value="LytTR_ABC"/>
</dbReference>
<dbReference type="GO" id="GO:0003677">
    <property type="term" value="F:DNA binding"/>
    <property type="evidence" value="ECO:0007669"/>
    <property type="project" value="InterPro"/>
</dbReference>
<proteinExistence type="predicted"/>
<dbReference type="GO" id="GO:0005524">
    <property type="term" value="F:ATP binding"/>
    <property type="evidence" value="ECO:0007669"/>
    <property type="project" value="InterPro"/>
</dbReference>
<dbReference type="STRING" id="1174501.SAMN05216192_13655"/>
<evidence type="ECO:0000313" key="5">
    <source>
        <dbReference type="Proteomes" id="UP000199050"/>
    </source>
</evidence>
<dbReference type="PANTHER" id="PTHR43038">
    <property type="entry name" value="ATP-BINDING CASSETTE, SUB-FAMILY H, MEMBER 1"/>
    <property type="match status" value="1"/>
</dbReference>
<dbReference type="Pfam" id="PF04397">
    <property type="entry name" value="LytTR"/>
    <property type="match status" value="1"/>
</dbReference>
<sequence>MTVLAIRQLESYSEHSVVFPAFTMELTRHEAVALHTGMNVRSVLLGMLTGKLPVTGGEICINGHIYTGRIREAAPDTGFLLLEEGHYTRLTVKENLRFYSKLYGSGRPVDEIIRMVRLDTKAGVRLSALSHSERKRVQYARLIIQDPQLLICEEPDQNVDNETKLVFRRLVQQVCESGKAVLIITGNMETALSVTNQVYRLDEKGLQAFDIQAGEESSTGSAVSEQDADTYRQSADEAEPLPEEGGHPDSEMSTEDELPDEAGQTLQLFRFEKIPTRMNDKIILFNPPEIDYVESSDGQTRLSIGGELYPTAFKINELEERLHSYGFFRCHRSYLVNLQKVREVITFTRNSYSLVLDDTAKTSVPLSKTKMAELKEMMGLK</sequence>
<evidence type="ECO:0000313" key="4">
    <source>
        <dbReference type="EMBL" id="SDK26438.1"/>
    </source>
</evidence>
<feature type="domain" description="HTH LytTR-type" evidence="3">
    <location>
        <begin position="274"/>
        <end position="380"/>
    </location>
</feature>
<dbReference type="Gene3D" id="3.40.50.300">
    <property type="entry name" value="P-loop containing nucleotide triphosphate hydrolases"/>
    <property type="match status" value="1"/>
</dbReference>
<dbReference type="PIRSF" id="PIRSF036612">
    <property type="entry name" value="ABC_ATP_LytTR"/>
    <property type="match status" value="1"/>
</dbReference>
<gene>
    <name evidence="4" type="ORF">SAMN05216192_13655</name>
</gene>
<dbReference type="InterPro" id="IPR003439">
    <property type="entry name" value="ABC_transporter-like_ATP-bd"/>
</dbReference>
<dbReference type="OrthoDB" id="9809318at2"/>
<dbReference type="PROSITE" id="PS50930">
    <property type="entry name" value="HTH_LYTTR"/>
    <property type="match status" value="1"/>
</dbReference>